<dbReference type="KEGG" id="alka:J0B03_05175"/>
<feature type="transmembrane region" description="Helical" evidence="1">
    <location>
        <begin position="113"/>
        <end position="132"/>
    </location>
</feature>
<protein>
    <submittedName>
        <fullName evidence="2">MFS transporter</fullName>
    </submittedName>
</protein>
<feature type="transmembrane region" description="Helical" evidence="1">
    <location>
        <begin position="189"/>
        <end position="211"/>
    </location>
</feature>
<dbReference type="InterPro" id="IPR036259">
    <property type="entry name" value="MFS_trans_sf"/>
</dbReference>
<dbReference type="PANTHER" id="PTHR11328:SF24">
    <property type="entry name" value="MAJOR FACILITATOR SUPERFAMILY (MFS) PROFILE DOMAIN-CONTAINING PROTEIN"/>
    <property type="match status" value="1"/>
</dbReference>
<dbReference type="Proteomes" id="UP000663499">
    <property type="component" value="Chromosome"/>
</dbReference>
<keyword evidence="1" id="KW-0812">Transmembrane</keyword>
<feature type="transmembrane region" description="Helical" evidence="1">
    <location>
        <begin position="81"/>
        <end position="101"/>
    </location>
</feature>
<reference evidence="2" key="1">
    <citation type="submission" date="2021-03" db="EMBL/GenBank/DDBJ databases">
        <title>Alkalibacter marinus sp. nov., isolated from tidal flat sediment.</title>
        <authorList>
            <person name="Namirimu T."/>
            <person name="Yang J.-A."/>
            <person name="Yang S.-H."/>
            <person name="Kim Y.-J."/>
            <person name="Kwon K.K."/>
        </authorList>
    </citation>
    <scope>NUCLEOTIDE SEQUENCE</scope>
    <source>
        <strain evidence="2">ES005</strain>
    </source>
</reference>
<dbReference type="InterPro" id="IPR039672">
    <property type="entry name" value="MFS_2"/>
</dbReference>
<feature type="transmembrane region" description="Helical" evidence="1">
    <location>
        <begin position="40"/>
        <end position="69"/>
    </location>
</feature>
<keyword evidence="3" id="KW-1185">Reference proteome</keyword>
<dbReference type="PANTHER" id="PTHR11328">
    <property type="entry name" value="MAJOR FACILITATOR SUPERFAMILY DOMAIN-CONTAINING PROTEIN"/>
    <property type="match status" value="1"/>
</dbReference>
<organism evidence="2 3">
    <name type="scientific">Alkalibacter rhizosphaerae</name>
    <dbReference type="NCBI Taxonomy" id="2815577"/>
    <lineage>
        <taxon>Bacteria</taxon>
        <taxon>Bacillati</taxon>
        <taxon>Bacillota</taxon>
        <taxon>Clostridia</taxon>
        <taxon>Eubacteriales</taxon>
        <taxon>Eubacteriaceae</taxon>
        <taxon>Alkalibacter</taxon>
    </lineage>
</organism>
<evidence type="ECO:0000256" key="1">
    <source>
        <dbReference type="SAM" id="Phobius"/>
    </source>
</evidence>
<name>A0A974XGV3_9FIRM</name>
<sequence>MEKKTVLSNFEIMSFALPNAVSAMVHLIPVMYGMMFMTEYLGISAAAMATAMLVTKLMDYGVAIFAGSIIEKTHSKKHGKYALWLRITTFTLFFGSLLQLLNTNSIIPSSIGRLIFVSIFYCTLHFGMNFRATSQGGLLQRMAGTSMETRKILNARNGQFSAMITIIFGAITIPLIEFFGGNFGEANGYALTIVVYGALFMALSFFMLFPVMKKYDIPREKAEIKNVPPVRDMFKSIITNNQMIVMFFMITSMTVGTQIYTPLVAYYFNVVTGRFAVMTLLLTVQGISAFLFSLVAPAIARKLGKKGTLMFSSGLSLLCYVGIWLLGLNNLWALVVFASLIKGAEAIYRCFAINYFLDCGEYGYYTTGQDNRTMALTVMNWPIKIGFMAGGTAVGYGLALIGYEAGMVVTDAFSRSFMMLFGLVPAALLAITFLLAMFAYKLTDEQSAFYAAENNKREAAMREAALNAAK</sequence>
<feature type="transmembrane region" description="Helical" evidence="1">
    <location>
        <begin position="160"/>
        <end position="183"/>
    </location>
</feature>
<dbReference type="GO" id="GO:0008643">
    <property type="term" value="P:carbohydrate transport"/>
    <property type="evidence" value="ECO:0007669"/>
    <property type="project" value="InterPro"/>
</dbReference>
<dbReference type="GO" id="GO:0005886">
    <property type="term" value="C:plasma membrane"/>
    <property type="evidence" value="ECO:0007669"/>
    <property type="project" value="TreeGrafter"/>
</dbReference>
<feature type="transmembrane region" description="Helical" evidence="1">
    <location>
        <begin position="12"/>
        <end position="34"/>
    </location>
</feature>
<dbReference type="AlphaFoldDB" id="A0A974XGV3"/>
<keyword evidence="1" id="KW-0472">Membrane</keyword>
<proteinExistence type="predicted"/>
<keyword evidence="1" id="KW-1133">Transmembrane helix</keyword>
<dbReference type="RefSeq" id="WP_207300791.1">
    <property type="nucleotide sequence ID" value="NZ_CP071444.1"/>
</dbReference>
<dbReference type="Gene3D" id="1.20.1250.20">
    <property type="entry name" value="MFS general substrate transporter like domains"/>
    <property type="match status" value="1"/>
</dbReference>
<feature type="transmembrane region" description="Helical" evidence="1">
    <location>
        <begin position="243"/>
        <end position="268"/>
    </location>
</feature>
<dbReference type="EMBL" id="CP071444">
    <property type="protein sequence ID" value="QSX09456.1"/>
    <property type="molecule type" value="Genomic_DNA"/>
</dbReference>
<evidence type="ECO:0000313" key="3">
    <source>
        <dbReference type="Proteomes" id="UP000663499"/>
    </source>
</evidence>
<dbReference type="SUPFAM" id="SSF103473">
    <property type="entry name" value="MFS general substrate transporter"/>
    <property type="match status" value="1"/>
</dbReference>
<feature type="transmembrane region" description="Helical" evidence="1">
    <location>
        <begin position="385"/>
        <end position="405"/>
    </location>
</feature>
<feature type="transmembrane region" description="Helical" evidence="1">
    <location>
        <begin position="417"/>
        <end position="440"/>
    </location>
</feature>
<evidence type="ECO:0000313" key="2">
    <source>
        <dbReference type="EMBL" id="QSX09456.1"/>
    </source>
</evidence>
<gene>
    <name evidence="2" type="ORF">J0B03_05175</name>
</gene>
<accession>A0A974XGV3</accession>
<dbReference type="GO" id="GO:0015293">
    <property type="term" value="F:symporter activity"/>
    <property type="evidence" value="ECO:0007669"/>
    <property type="project" value="InterPro"/>
</dbReference>
<dbReference type="Pfam" id="PF13347">
    <property type="entry name" value="MFS_2"/>
    <property type="match status" value="1"/>
</dbReference>
<feature type="transmembrane region" description="Helical" evidence="1">
    <location>
        <begin position="274"/>
        <end position="296"/>
    </location>
</feature>